<dbReference type="EMBL" id="JACSDY010000007">
    <property type="protein sequence ID" value="KAF7423503.1"/>
    <property type="molecule type" value="Genomic_DNA"/>
</dbReference>
<reference evidence="1" key="1">
    <citation type="journal article" date="2020" name="G3 (Bethesda)">
        <title>High-Quality Assemblies for Three Invasive Social Wasps from the &lt;i&gt;Vespula&lt;/i&gt; Genus.</title>
        <authorList>
            <person name="Harrop T.W.R."/>
            <person name="Guhlin J."/>
            <person name="McLaughlin G.M."/>
            <person name="Permina E."/>
            <person name="Stockwell P."/>
            <person name="Gilligan J."/>
            <person name="Le Lec M.F."/>
            <person name="Gruber M.A.M."/>
            <person name="Quinn O."/>
            <person name="Lovegrove M."/>
            <person name="Duncan E.J."/>
            <person name="Remnant E.J."/>
            <person name="Van Eeckhoven J."/>
            <person name="Graham B."/>
            <person name="Knapp R.A."/>
            <person name="Langford K.W."/>
            <person name="Kronenberg Z."/>
            <person name="Press M.O."/>
            <person name="Eacker S.M."/>
            <person name="Wilson-Rankin E.E."/>
            <person name="Purcell J."/>
            <person name="Lester P.J."/>
            <person name="Dearden P.K."/>
        </authorList>
    </citation>
    <scope>NUCLEOTIDE SEQUENCE</scope>
    <source>
        <strain evidence="1">Volc-1</strain>
    </source>
</reference>
<sequence length="82" mass="8905">MGEVRGWGAGGCAGHDPFLEEIEEASEVGRRLSRSAHGDRRPTCVRNFEFKGGVGGALKEKVSSQGLSLNLERMFYDATGYL</sequence>
<gene>
    <name evidence="1" type="ORF">H0235_008786</name>
</gene>
<comment type="caution">
    <text evidence="1">The sequence shown here is derived from an EMBL/GenBank/DDBJ whole genome shotgun (WGS) entry which is preliminary data.</text>
</comment>
<dbReference type="Proteomes" id="UP000600918">
    <property type="component" value="Unassembled WGS sequence"/>
</dbReference>
<evidence type="ECO:0000313" key="2">
    <source>
        <dbReference type="Proteomes" id="UP000600918"/>
    </source>
</evidence>
<evidence type="ECO:0000313" key="1">
    <source>
        <dbReference type="EMBL" id="KAF7423503.1"/>
    </source>
</evidence>
<protein>
    <submittedName>
        <fullName evidence="1">Uncharacterized protein</fullName>
    </submittedName>
</protein>
<accession>A0A834P0L1</accession>
<keyword evidence="2" id="KW-1185">Reference proteome</keyword>
<name>A0A834P0L1_VESPE</name>
<organism evidence="1 2">
    <name type="scientific">Vespula pensylvanica</name>
    <name type="common">Western yellow jacket</name>
    <name type="synonym">Wasp</name>
    <dbReference type="NCBI Taxonomy" id="30213"/>
    <lineage>
        <taxon>Eukaryota</taxon>
        <taxon>Metazoa</taxon>
        <taxon>Ecdysozoa</taxon>
        <taxon>Arthropoda</taxon>
        <taxon>Hexapoda</taxon>
        <taxon>Insecta</taxon>
        <taxon>Pterygota</taxon>
        <taxon>Neoptera</taxon>
        <taxon>Endopterygota</taxon>
        <taxon>Hymenoptera</taxon>
        <taxon>Apocrita</taxon>
        <taxon>Aculeata</taxon>
        <taxon>Vespoidea</taxon>
        <taxon>Vespidae</taxon>
        <taxon>Vespinae</taxon>
        <taxon>Vespula</taxon>
    </lineage>
</organism>
<dbReference type="AlphaFoldDB" id="A0A834P0L1"/>
<proteinExistence type="predicted"/>